<sequence length="2310" mass="246296">MRTALAVSLVAGGAAVPTQAAVAAAPSPAAVPAEKLDHDGGPVAGKAWTQQKVQDKPAAAPEWPGATSVRVTFPKTTATSSAKSPARRAKVGDLPAWVSDVPGAVGTRLSGMDVQVVDRAKAPAAWRDGLLFRLTAPTGADASVTRLSVDYRDFQQAYGADWASRLKLWRVPQCALTTPNAPACRWVALPTDADPKAGTVTATVAVNSAAASLVAPSSLVALAATAAGTDGDFGATSLASSSAWTSGGNSGDFSWNYPVRVPPATGLAPNVALSYSSSAVDGRSEVTNNQPSWVGEGFDYAPGYIERRYVPCGSDSTGGANSTKTSGDQCWRSDNATMSFGGHSGELIYQAGKGWHLRSEDGTKIEKLTSAANGDTGTAGVDGVGEHWRVTTNDGTQYYFGLDDLPGETTGTNSTLTVPIFGNHAGEPCHATAFTSSDCVQAWRWNLDYVVDVRGNTMSFWYGKEANKYAQNATDSDTVTYDRAGYLTRIDYGTYDRTAATHGVTQRNTEPYAQVLFGTDMRCFADCGTEASPTTANWKDTPWDQECKASATSCSGQFAPTFWTAKRLKTITTRVWDTTAATPAWQDVDSWTLTHTFSATADSAHTGLWLSRIDHSGLVGTAVSMPPVTFEAVSLANRVVTENTSANNWLRISNIVTETGARIKVDYSEPECTETMVASLAPESNTHRCYPVRVPDSSNPTGDVLVTEWWHKYVVVHIAEDDLQLTSGNAAPTKHTRYQYVEAPAWHYADDDGLSKPDRKTWDQWRGYKEVRTQVGDETDTRTLTVTTFLRGMHGDRAAASGGTRSVTSPAAYGSETVYDEDQFAGMIRQQAVYNGVDAKPVSRTITVPWRSNPTASRTINGDTVEARYVENQVTYAQTALGVDGSRGWRTTSGRTDFDQTYGTVNWSQEDGDVGKTGDEKCVAYTYNRNTAKNLITLVSRTLTTALTCGTSPSSVDDVISDERVFFDGATSLTTVPTFGSATMSDRLKDWAPSTGTVWQTTTKATYDSTGRVVSGTDLKGNLTQTTYTPAVGGPVTGVSTKNPLGWISTSNNNPYWGSATKTTDPNSRITADVDYDGLGRVLRVWQLGWNRADNPAKPSAQYQYVLAAGRDAYPYVKSQALNADGNYVSSYQILDGLLRSRQTQTISLGGSGDRVVTDTIYDEFGRVAETYSAHAEPGAPSGTLWSEPDWSVPSVSRNVYDRAGRATAAIFLSGDGVTNLVEKWRTVTAYEGDLTKVTPPAGGTPATTVTDSQGRTVALREHTTTAGVNGAYLETKYGYNRKDQLVTTTDTAGNAWTSTYDLIGRVVSKADPDSGNLTTDYNEYDEVRSTTDARGEKLWYTYDALGRSRTVRDDSATGALRTVLLYDSLDSGQTGFRGQLTQSIRYEPAGSENEYLWQVRGFNNRYQPTSVQYVVPEIEAGLDGAYIYAYGYADATGQQTSVSYPSGGGLVTEQLTTDFDDTTGLPVRLDTSLTGSAGTMATTSYTAYGERSGSIYKMSDGKWTQDVVYREEGTRRITRTTVGRETVAGTVSDRNFTYDKAGNIVSVADTPAVGAADKQCFRTDLLGRLTTAWTPATGADCATDPTASSLGGAAPYWQDWTFDSVGNRLTQTNHASTGDTELSYAVPTGGAGVTGPHTVSSMTTAAPGLTTATTQYRYDSSGNTTCRPAPTSTSNNCDTKAGSQTLAWDAEGKLATVTAADSTVESNVYGPDGNRIIRRDATGTTLYLPNQEIRKQGTAVTGTRYYGLAGTVFASRKGSSAATDLTWLFTDHQGTQQIAINAATQNVSVRRQTPYGGSRGTATSWVNEKGFVGGDNDPTGLVNIGARQYDQILGRFISVDPVLDLSDPQQWNAYAYANNSPITSSDPTGLVIDRDRPGCDAGNGGNCGGYVNPTKPSPAKPTNPGSDATDLGSVKVAIPDGLKEILPAWNYNSKTYTIRSLSEFAAQGDREWKLLCGWLASNVVDECSGPNPFTAEASRKKRIIGGGLTVLAVIGTLACGLAIEACAGIALEAAAGEASFAATGSMFGASGFATGMGGLRSLLGDLCSFSPDTKVLMADGKTKPIAGVRIGDKVLATDPTNETSGSKVVTALHKNLDRDLVDVEIGERGSVASTLHTTAGHLFWDETRAAWVAAGDLKVSDRLVTATGDSVAVRRVARVWGPAYMFNLTVADIHTYYVLAGTTPVLVHNCGAEPGPAPAGSTLEDYRQANLGTNAPRFVTEYTSPNGNRYYGRTTPGGVDIEPGSVLDDVLRGRHTGCSEVCALNEAQKAGDEIFGGSFRTLKTNSGEAVNPCEDYCQPMINRLYGTWK</sequence>
<accession>A0A919NGJ5</accession>
<dbReference type="Gene3D" id="2.180.10.10">
    <property type="entry name" value="RHS repeat-associated core"/>
    <property type="match status" value="1"/>
</dbReference>
<feature type="region of interest" description="Disordered" evidence="1">
    <location>
        <begin position="1890"/>
        <end position="1911"/>
    </location>
</feature>
<dbReference type="InterPro" id="IPR036844">
    <property type="entry name" value="Hint_dom_sf"/>
</dbReference>
<feature type="signal peptide" evidence="2">
    <location>
        <begin position="1"/>
        <end position="20"/>
    </location>
</feature>
<dbReference type="SUPFAM" id="SSF51294">
    <property type="entry name" value="Hedgehog/intein (Hint) domain"/>
    <property type="match status" value="1"/>
</dbReference>
<evidence type="ECO:0000259" key="3">
    <source>
        <dbReference type="SMART" id="SM00306"/>
    </source>
</evidence>
<dbReference type="NCBIfam" id="TIGR03696">
    <property type="entry name" value="Rhs_assc_core"/>
    <property type="match status" value="1"/>
</dbReference>
<dbReference type="InterPro" id="IPR030934">
    <property type="entry name" value="Intein_C"/>
</dbReference>
<dbReference type="InterPro" id="IPR050708">
    <property type="entry name" value="T6SS_VgrG/RHS"/>
</dbReference>
<dbReference type="NCBIfam" id="TIGR01643">
    <property type="entry name" value="YD_repeat_2x"/>
    <property type="match status" value="1"/>
</dbReference>
<dbReference type="PANTHER" id="PTHR32305:SF17">
    <property type="entry name" value="TRNA NUCLEASE WAPA"/>
    <property type="match status" value="1"/>
</dbReference>
<name>A0A919NGJ5_9ACTN</name>
<dbReference type="Gene3D" id="2.170.16.10">
    <property type="entry name" value="Hedgehog/Intein (Hint) domain"/>
    <property type="match status" value="1"/>
</dbReference>
<dbReference type="EMBL" id="BOMY01000006">
    <property type="protein sequence ID" value="GIF18204.1"/>
    <property type="molecule type" value="Genomic_DNA"/>
</dbReference>
<dbReference type="Pfam" id="PF07591">
    <property type="entry name" value="PT-HINT"/>
    <property type="match status" value="1"/>
</dbReference>
<dbReference type="CDD" id="cd00081">
    <property type="entry name" value="Hint"/>
    <property type="match status" value="1"/>
</dbReference>
<feature type="region of interest" description="Disordered" evidence="1">
    <location>
        <begin position="1660"/>
        <end position="1679"/>
    </location>
</feature>
<protein>
    <recommendedName>
        <fullName evidence="3">Hint domain-containing protein</fullName>
    </recommendedName>
</protein>
<dbReference type="PROSITE" id="PS50818">
    <property type="entry name" value="INTEIN_C_TER"/>
    <property type="match status" value="1"/>
</dbReference>
<reference evidence="4" key="1">
    <citation type="submission" date="2021-01" db="EMBL/GenBank/DDBJ databases">
        <title>Whole genome shotgun sequence of Actinoplanes tereljensis NBRC 105297.</title>
        <authorList>
            <person name="Komaki H."/>
            <person name="Tamura T."/>
        </authorList>
    </citation>
    <scope>NUCLEOTIDE SEQUENCE</scope>
    <source>
        <strain evidence="4">NBRC 105297</strain>
    </source>
</reference>
<dbReference type="SMART" id="SM00306">
    <property type="entry name" value="HintN"/>
    <property type="match status" value="1"/>
</dbReference>
<keyword evidence="5" id="KW-1185">Reference proteome</keyword>
<keyword evidence="2" id="KW-0732">Signal</keyword>
<evidence type="ECO:0000256" key="1">
    <source>
        <dbReference type="SAM" id="MobiDB-lite"/>
    </source>
</evidence>
<comment type="caution">
    <text evidence="4">The sequence shown here is derived from an EMBL/GenBank/DDBJ whole genome shotgun (WGS) entry which is preliminary data.</text>
</comment>
<dbReference type="RefSeq" id="WP_239147124.1">
    <property type="nucleotide sequence ID" value="NZ_BOMY01000006.1"/>
</dbReference>
<dbReference type="InterPro" id="IPR006530">
    <property type="entry name" value="YD"/>
</dbReference>
<evidence type="ECO:0000256" key="2">
    <source>
        <dbReference type="SAM" id="SignalP"/>
    </source>
</evidence>
<evidence type="ECO:0000313" key="5">
    <source>
        <dbReference type="Proteomes" id="UP000623608"/>
    </source>
</evidence>
<evidence type="ECO:0000313" key="4">
    <source>
        <dbReference type="EMBL" id="GIF18204.1"/>
    </source>
</evidence>
<dbReference type="PANTHER" id="PTHR32305">
    <property type="match status" value="1"/>
</dbReference>
<dbReference type="InterPro" id="IPR022385">
    <property type="entry name" value="Rhs_assc_core"/>
</dbReference>
<organism evidence="4 5">
    <name type="scientific">Paractinoplanes tereljensis</name>
    <dbReference type="NCBI Taxonomy" id="571912"/>
    <lineage>
        <taxon>Bacteria</taxon>
        <taxon>Bacillati</taxon>
        <taxon>Actinomycetota</taxon>
        <taxon>Actinomycetes</taxon>
        <taxon>Micromonosporales</taxon>
        <taxon>Micromonosporaceae</taxon>
        <taxon>Paractinoplanes</taxon>
    </lineage>
</organism>
<dbReference type="Proteomes" id="UP000623608">
    <property type="component" value="Unassembled WGS sequence"/>
</dbReference>
<proteinExistence type="predicted"/>
<feature type="domain" description="Hint" evidence="3">
    <location>
        <begin position="2047"/>
        <end position="2148"/>
    </location>
</feature>
<dbReference type="InterPro" id="IPR003587">
    <property type="entry name" value="Hint_dom_N"/>
</dbReference>
<feature type="chain" id="PRO_5038845673" description="Hint domain-containing protein" evidence="2">
    <location>
        <begin position="21"/>
        <end position="2310"/>
    </location>
</feature>
<gene>
    <name evidence="4" type="ORF">Ate02nite_09340</name>
</gene>